<proteinExistence type="inferred from homology"/>
<dbReference type="InterPro" id="IPR016179">
    <property type="entry name" value="Insulin-like"/>
</dbReference>
<keyword evidence="5" id="KW-1015">Disulfide bond</keyword>
<comment type="subunit">
    <text evidence="2">Heterodimer of a B chain and an A chain linked by two disulfide bonds.</text>
</comment>
<dbReference type="PROSITE" id="PS00262">
    <property type="entry name" value="INSULIN"/>
    <property type="match status" value="1"/>
</dbReference>
<dbReference type="OrthoDB" id="6330326at2759"/>
<organism evidence="9 10">
    <name type="scientific">Callosobruchus maculatus</name>
    <name type="common">Southern cowpea weevil</name>
    <name type="synonym">Pulse bruchid</name>
    <dbReference type="NCBI Taxonomy" id="64391"/>
    <lineage>
        <taxon>Eukaryota</taxon>
        <taxon>Metazoa</taxon>
        <taxon>Ecdysozoa</taxon>
        <taxon>Arthropoda</taxon>
        <taxon>Hexapoda</taxon>
        <taxon>Insecta</taxon>
        <taxon>Pterygota</taxon>
        <taxon>Neoptera</taxon>
        <taxon>Endopterygota</taxon>
        <taxon>Coleoptera</taxon>
        <taxon>Polyphaga</taxon>
        <taxon>Cucujiformia</taxon>
        <taxon>Chrysomeloidea</taxon>
        <taxon>Chrysomelidae</taxon>
        <taxon>Bruchinae</taxon>
        <taxon>Bruchini</taxon>
        <taxon>Callosobruchus</taxon>
    </lineage>
</organism>
<dbReference type="Proteomes" id="UP000410492">
    <property type="component" value="Unassembled WGS sequence"/>
</dbReference>
<dbReference type="PANTHER" id="PTHR13647:SF4">
    <property type="entry name" value="INSULIN-LIKE PEPTIDE 1-RELATED"/>
    <property type="match status" value="1"/>
</dbReference>
<keyword evidence="3" id="KW-0165">Cleavage on pair of basic residues</keyword>
<dbReference type="PRINTS" id="PR00276">
    <property type="entry name" value="INSULINFAMLY"/>
</dbReference>
<dbReference type="InterPro" id="IPR022353">
    <property type="entry name" value="Insulin_CS"/>
</dbReference>
<dbReference type="SMART" id="SM00078">
    <property type="entry name" value="IlGF"/>
    <property type="match status" value="1"/>
</dbReference>
<comment type="similarity">
    <text evidence="1 6">Belongs to the insulin family.</text>
</comment>
<evidence type="ECO:0000259" key="8">
    <source>
        <dbReference type="SMART" id="SM00078"/>
    </source>
</evidence>
<dbReference type="SUPFAM" id="SSF56994">
    <property type="entry name" value="Insulin-like"/>
    <property type="match status" value="1"/>
</dbReference>
<sequence>MDFRYSILIIGISICVVYCQLDEVQQVLKTSNRKYCGSHLAQALSAICRGNYNTLYKMNPYTKRHAHFESSENTEDVEFPFQKRPDASMLSNYARRRKRGAGKGVYNECCEKSCSREELSSYCAAPPFRRRR</sequence>
<reference evidence="9 10" key="1">
    <citation type="submission" date="2019-01" db="EMBL/GenBank/DDBJ databases">
        <authorList>
            <person name="Sayadi A."/>
        </authorList>
    </citation>
    <scope>NUCLEOTIDE SEQUENCE [LARGE SCALE GENOMIC DNA]</scope>
</reference>
<dbReference type="Pfam" id="PF00049">
    <property type="entry name" value="Insulin"/>
    <property type="match status" value="1"/>
</dbReference>
<keyword evidence="6" id="KW-0964">Secreted</keyword>
<name>A0A653DH45_CALMS</name>
<evidence type="ECO:0000313" key="9">
    <source>
        <dbReference type="EMBL" id="VEN59525.1"/>
    </source>
</evidence>
<dbReference type="InterPro" id="IPR036438">
    <property type="entry name" value="Insulin-like_sf"/>
</dbReference>
<comment type="subcellular location">
    <subcellularLocation>
        <location evidence="6">Secreted</location>
    </subcellularLocation>
</comment>
<keyword evidence="10" id="KW-1185">Reference proteome</keyword>
<dbReference type="PANTHER" id="PTHR13647">
    <property type="entry name" value="INSULIN-LIKE PEPTIDE 2-RELATED"/>
    <property type="match status" value="1"/>
</dbReference>
<dbReference type="EMBL" id="CAACVG010012056">
    <property type="protein sequence ID" value="VEN59525.1"/>
    <property type="molecule type" value="Genomic_DNA"/>
</dbReference>
<accession>A0A653DH45</accession>
<evidence type="ECO:0000256" key="3">
    <source>
        <dbReference type="ARBA" id="ARBA00022685"/>
    </source>
</evidence>
<feature type="signal peptide" evidence="7">
    <location>
        <begin position="1"/>
        <end position="19"/>
    </location>
</feature>
<dbReference type="GO" id="GO:0005179">
    <property type="term" value="F:hormone activity"/>
    <property type="evidence" value="ECO:0007669"/>
    <property type="project" value="InterPro"/>
</dbReference>
<feature type="chain" id="PRO_5025012632" description="Insulin-like domain-containing protein" evidence="7">
    <location>
        <begin position="20"/>
        <end position="132"/>
    </location>
</feature>
<evidence type="ECO:0000256" key="2">
    <source>
        <dbReference type="ARBA" id="ARBA00011207"/>
    </source>
</evidence>
<evidence type="ECO:0000313" key="10">
    <source>
        <dbReference type="Proteomes" id="UP000410492"/>
    </source>
</evidence>
<evidence type="ECO:0000256" key="6">
    <source>
        <dbReference type="RuleBase" id="RU000406"/>
    </source>
</evidence>
<dbReference type="AlphaFoldDB" id="A0A653DH45"/>
<gene>
    <name evidence="9" type="ORF">CALMAC_LOCUS17505</name>
</gene>
<protein>
    <recommendedName>
        <fullName evidence="8">Insulin-like domain-containing protein</fullName>
    </recommendedName>
</protein>
<dbReference type="InterPro" id="IPR022352">
    <property type="entry name" value="Ins/IGF/rlx"/>
</dbReference>
<keyword evidence="4 7" id="KW-0732">Signal</keyword>
<evidence type="ECO:0000256" key="5">
    <source>
        <dbReference type="ARBA" id="ARBA00023157"/>
    </source>
</evidence>
<dbReference type="GO" id="GO:0005576">
    <property type="term" value="C:extracellular region"/>
    <property type="evidence" value="ECO:0007669"/>
    <property type="project" value="UniProtKB-SubCell"/>
</dbReference>
<evidence type="ECO:0000256" key="4">
    <source>
        <dbReference type="ARBA" id="ARBA00022729"/>
    </source>
</evidence>
<feature type="domain" description="Insulin-like" evidence="8">
    <location>
        <begin position="33"/>
        <end position="123"/>
    </location>
</feature>
<dbReference type="Gene3D" id="1.10.100.10">
    <property type="entry name" value="Insulin-like"/>
    <property type="match status" value="1"/>
</dbReference>
<evidence type="ECO:0000256" key="1">
    <source>
        <dbReference type="ARBA" id="ARBA00009034"/>
    </source>
</evidence>
<evidence type="ECO:0000256" key="7">
    <source>
        <dbReference type="SAM" id="SignalP"/>
    </source>
</evidence>